<organism evidence="3 4">
    <name type="scientific">Puccinia coronata f. sp. avenae</name>
    <dbReference type="NCBI Taxonomy" id="200324"/>
    <lineage>
        <taxon>Eukaryota</taxon>
        <taxon>Fungi</taxon>
        <taxon>Dikarya</taxon>
        <taxon>Basidiomycota</taxon>
        <taxon>Pucciniomycotina</taxon>
        <taxon>Pucciniomycetes</taxon>
        <taxon>Pucciniales</taxon>
        <taxon>Pucciniaceae</taxon>
        <taxon>Puccinia</taxon>
    </lineage>
</organism>
<dbReference type="Pfam" id="PF09783">
    <property type="entry name" value="Vac_ImportDeg"/>
    <property type="match status" value="1"/>
</dbReference>
<dbReference type="Proteomes" id="UP000235392">
    <property type="component" value="Unassembled WGS sequence"/>
</dbReference>
<gene>
    <name evidence="3" type="ORF">PCASD_18115</name>
</gene>
<dbReference type="PANTHER" id="PTHR14534:SF3">
    <property type="entry name" value="GID COMPLEX SUBUNIT 4 HOMOLOG"/>
    <property type="match status" value="1"/>
</dbReference>
<dbReference type="GO" id="GO:0005773">
    <property type="term" value="C:vacuole"/>
    <property type="evidence" value="ECO:0007669"/>
    <property type="project" value="GOC"/>
</dbReference>
<feature type="compositionally biased region" description="Low complexity" evidence="2">
    <location>
        <begin position="114"/>
        <end position="124"/>
    </location>
</feature>
<proteinExistence type="inferred from homology"/>
<accession>A0A2N5SSN1</accession>
<dbReference type="GO" id="GO:0007039">
    <property type="term" value="P:protein catabolic process in the vacuole"/>
    <property type="evidence" value="ECO:0007669"/>
    <property type="project" value="TreeGrafter"/>
</dbReference>
<name>A0A2N5SSN1_9BASI</name>
<evidence type="ECO:0000256" key="1">
    <source>
        <dbReference type="ARBA" id="ARBA00061469"/>
    </source>
</evidence>
<dbReference type="AlphaFoldDB" id="A0A2N5SSN1"/>
<evidence type="ECO:0000313" key="4">
    <source>
        <dbReference type="Proteomes" id="UP000235392"/>
    </source>
</evidence>
<protein>
    <submittedName>
        <fullName evidence="3">Uncharacterized protein</fullName>
    </submittedName>
</protein>
<dbReference type="GO" id="GO:0006623">
    <property type="term" value="P:protein targeting to vacuole"/>
    <property type="evidence" value="ECO:0007669"/>
    <property type="project" value="TreeGrafter"/>
</dbReference>
<dbReference type="GO" id="GO:0043161">
    <property type="term" value="P:proteasome-mediated ubiquitin-dependent protein catabolic process"/>
    <property type="evidence" value="ECO:0007669"/>
    <property type="project" value="TreeGrafter"/>
</dbReference>
<evidence type="ECO:0000313" key="3">
    <source>
        <dbReference type="EMBL" id="PLW16249.1"/>
    </source>
</evidence>
<sequence>MPRSPVQIRQWAFRACYISMTAGSTTFALLTGNEPTAASTRSPFTLSHSLPTYSFFLRPGSVFIGSQSSVDRHHHHHHPSQNQSPQSQRRLRADNRRPPADQPPARISYRAHPHSSSSEQSAQDQSEHHISEVEQLQRELPSDRILPHDSGSQCLDQHQITSNPPEWTVRVTITHSDHRTGKLAGMMQADGLFNTLKQRQYTTTDHSAEDQSTNPNSSSMIITAWEGETIDLKKSPKQLWTIEHEDVDCYKLHPASASSLDPSRSRHHFQQISTFGSTSHLNDLRYWSKTKAFLGLDPNSIFQTLENDPIFLDALDSQFILMRWKETNFVNCEPTQSGLSIQGFYYVCLEKLTGLVEAYYYDPASLPYQKLQLKPIGTNGFGFGSMKLV</sequence>
<evidence type="ECO:0000256" key="2">
    <source>
        <dbReference type="SAM" id="MobiDB-lite"/>
    </source>
</evidence>
<comment type="caution">
    <text evidence="3">The sequence shown here is derived from an EMBL/GenBank/DDBJ whole genome shotgun (WGS) entry which is preliminary data.</text>
</comment>
<dbReference type="GO" id="GO:0045721">
    <property type="term" value="P:negative regulation of gluconeogenesis"/>
    <property type="evidence" value="ECO:0007669"/>
    <property type="project" value="TreeGrafter"/>
</dbReference>
<dbReference type="EMBL" id="PGCI01000777">
    <property type="protein sequence ID" value="PLW16249.1"/>
    <property type="molecule type" value="Genomic_DNA"/>
</dbReference>
<dbReference type="GO" id="GO:0034657">
    <property type="term" value="C:GID complex"/>
    <property type="evidence" value="ECO:0007669"/>
    <property type="project" value="TreeGrafter"/>
</dbReference>
<feature type="compositionally biased region" description="Basic and acidic residues" evidence="2">
    <location>
        <begin position="125"/>
        <end position="137"/>
    </location>
</feature>
<reference evidence="3 4" key="1">
    <citation type="submission" date="2017-11" db="EMBL/GenBank/DDBJ databases">
        <title>De novo assembly and phasing of dikaryotic genomes from two isolates of Puccinia coronata f. sp. avenae, the causal agent of oat crown rust.</title>
        <authorList>
            <person name="Miller M.E."/>
            <person name="Zhang Y."/>
            <person name="Omidvar V."/>
            <person name="Sperschneider J."/>
            <person name="Schwessinger B."/>
            <person name="Raley C."/>
            <person name="Palmer J.M."/>
            <person name="Garnica D."/>
            <person name="Upadhyaya N."/>
            <person name="Rathjen J."/>
            <person name="Taylor J.M."/>
            <person name="Park R.F."/>
            <person name="Dodds P.N."/>
            <person name="Hirsch C.D."/>
            <person name="Kianian S.F."/>
            <person name="Figueroa M."/>
        </authorList>
    </citation>
    <scope>NUCLEOTIDE SEQUENCE [LARGE SCALE GENOMIC DNA]</scope>
    <source>
        <strain evidence="3">12SD80</strain>
    </source>
</reference>
<dbReference type="PANTHER" id="PTHR14534">
    <property type="entry name" value="VACUOLAR IMPORT AND DEGRADATION PROTEIN 24"/>
    <property type="match status" value="1"/>
</dbReference>
<comment type="similarity">
    <text evidence="1">Belongs to the GID4/VID24 family.</text>
</comment>
<feature type="region of interest" description="Disordered" evidence="2">
    <location>
        <begin position="68"/>
        <end position="137"/>
    </location>
</feature>
<dbReference type="InterPro" id="IPR018618">
    <property type="entry name" value="GID4/10-like"/>
</dbReference>